<keyword evidence="4" id="KW-0378">Hydrolase</keyword>
<dbReference type="SUPFAM" id="SSF55031">
    <property type="entry name" value="Bacterial exopeptidase dimerisation domain"/>
    <property type="match status" value="1"/>
</dbReference>
<feature type="domain" description="Peptidase M20 dimerisation" evidence="6">
    <location>
        <begin position="161"/>
        <end position="254"/>
    </location>
</feature>
<name>A0A8A4TL93_SULCO</name>
<keyword evidence="3" id="KW-0479">Metal-binding</keyword>
<dbReference type="Gene3D" id="3.30.70.360">
    <property type="match status" value="1"/>
</dbReference>
<proteinExistence type="inferred from homology"/>
<dbReference type="GO" id="GO:0046872">
    <property type="term" value="F:metal ion binding"/>
    <property type="evidence" value="ECO:0007669"/>
    <property type="project" value="UniProtKB-KW"/>
</dbReference>
<dbReference type="InterPro" id="IPR002933">
    <property type="entry name" value="Peptidase_M20"/>
</dbReference>
<evidence type="ECO:0000259" key="6">
    <source>
        <dbReference type="Pfam" id="PF07687"/>
    </source>
</evidence>
<dbReference type="InterPro" id="IPR036264">
    <property type="entry name" value="Bact_exopeptidase_dim_dom"/>
</dbReference>
<dbReference type="AlphaFoldDB" id="A0A8A4TL93"/>
<sequence length="337" mass="36998">MSSHSSSAVVDLATTLIDIESISGNEQAMADFLADYLRPRGWEVQYQLVAEGRPNIYAHRPGCRPRLIYNSHIDTVPPYFPARRDETTLYGRGACDTKSLIAAQLLAGEKLLAEGREDFGYLYVVGEEVDHIGMIKANELGLSPQFLIVGEPTESKLARRQKGILKLKLTTQGKAAHSGYPHTGINALDPMLDLLERIRRHPWPSEAQLGETTVNIGVLRSGRAANVVPDEAYAEVLFRVVTHQAELLEEVRTMAGDAVEVSVIASNDPTELSTLDGYETSVVSFNTDIPYLKFDGRAFLWGAGSIMDAHTAREQIEIADLEAAVDIYAELARTCLG</sequence>
<keyword evidence="5" id="KW-0862">Zinc</keyword>
<dbReference type="PANTHER" id="PTHR43808">
    <property type="entry name" value="ACETYLORNITHINE DEACETYLASE"/>
    <property type="match status" value="1"/>
</dbReference>
<dbReference type="Pfam" id="PF07687">
    <property type="entry name" value="M20_dimer"/>
    <property type="match status" value="1"/>
</dbReference>
<evidence type="ECO:0000256" key="5">
    <source>
        <dbReference type="ARBA" id="ARBA00022833"/>
    </source>
</evidence>
<protein>
    <submittedName>
        <fullName evidence="7">M20/M25/M40 family metallo-hydrolase</fullName>
    </submittedName>
</protein>
<dbReference type="KEGG" id="scor:J3U87_32395"/>
<dbReference type="PANTHER" id="PTHR43808:SF8">
    <property type="entry name" value="PEPTIDASE M20 DIMERISATION DOMAIN-CONTAINING PROTEIN"/>
    <property type="match status" value="1"/>
</dbReference>
<dbReference type="Gene3D" id="3.40.630.10">
    <property type="entry name" value="Zn peptidases"/>
    <property type="match status" value="1"/>
</dbReference>
<reference evidence="7" key="1">
    <citation type="submission" date="2021-03" db="EMBL/GenBank/DDBJ databases">
        <title>Acanthopleuribacteraceae sp. M133.</title>
        <authorList>
            <person name="Wang G."/>
        </authorList>
    </citation>
    <scope>NUCLEOTIDE SEQUENCE</scope>
    <source>
        <strain evidence="7">M133</strain>
    </source>
</reference>
<dbReference type="InterPro" id="IPR011650">
    <property type="entry name" value="Peptidase_M20_dimer"/>
</dbReference>
<dbReference type="EMBL" id="CP071793">
    <property type="protein sequence ID" value="QTD50310.1"/>
    <property type="molecule type" value="Genomic_DNA"/>
</dbReference>
<dbReference type="Proteomes" id="UP000663929">
    <property type="component" value="Chromosome"/>
</dbReference>
<evidence type="ECO:0000313" key="8">
    <source>
        <dbReference type="Proteomes" id="UP000663929"/>
    </source>
</evidence>
<evidence type="ECO:0000256" key="4">
    <source>
        <dbReference type="ARBA" id="ARBA00022801"/>
    </source>
</evidence>
<dbReference type="Pfam" id="PF01546">
    <property type="entry name" value="Peptidase_M20"/>
    <property type="match status" value="1"/>
</dbReference>
<comment type="similarity">
    <text evidence="2">Belongs to the peptidase M20A family.</text>
</comment>
<dbReference type="RefSeq" id="WP_237379940.1">
    <property type="nucleotide sequence ID" value="NZ_CP071793.1"/>
</dbReference>
<evidence type="ECO:0000256" key="3">
    <source>
        <dbReference type="ARBA" id="ARBA00022723"/>
    </source>
</evidence>
<evidence type="ECO:0000313" key="7">
    <source>
        <dbReference type="EMBL" id="QTD50310.1"/>
    </source>
</evidence>
<gene>
    <name evidence="7" type="ORF">J3U87_32395</name>
</gene>
<keyword evidence="8" id="KW-1185">Reference proteome</keyword>
<dbReference type="InterPro" id="IPR050072">
    <property type="entry name" value="Peptidase_M20A"/>
</dbReference>
<evidence type="ECO:0000256" key="1">
    <source>
        <dbReference type="ARBA" id="ARBA00001947"/>
    </source>
</evidence>
<organism evidence="7 8">
    <name type="scientific">Sulfidibacter corallicola</name>
    <dbReference type="NCBI Taxonomy" id="2818388"/>
    <lineage>
        <taxon>Bacteria</taxon>
        <taxon>Pseudomonadati</taxon>
        <taxon>Acidobacteriota</taxon>
        <taxon>Holophagae</taxon>
        <taxon>Acanthopleuribacterales</taxon>
        <taxon>Acanthopleuribacteraceae</taxon>
        <taxon>Sulfidibacter</taxon>
    </lineage>
</organism>
<dbReference type="SUPFAM" id="SSF53187">
    <property type="entry name" value="Zn-dependent exopeptidases"/>
    <property type="match status" value="1"/>
</dbReference>
<dbReference type="GO" id="GO:0016787">
    <property type="term" value="F:hydrolase activity"/>
    <property type="evidence" value="ECO:0007669"/>
    <property type="project" value="UniProtKB-KW"/>
</dbReference>
<comment type="cofactor">
    <cofactor evidence="1">
        <name>Zn(2+)</name>
        <dbReference type="ChEBI" id="CHEBI:29105"/>
    </cofactor>
</comment>
<evidence type="ECO:0000256" key="2">
    <source>
        <dbReference type="ARBA" id="ARBA00006247"/>
    </source>
</evidence>
<accession>A0A8A4TL93</accession>